<dbReference type="AlphaFoldDB" id="A0A9P0F405"/>
<gene>
    <name evidence="1" type="ORF">BEMITA_LOCUS6956</name>
</gene>
<dbReference type="EMBL" id="OU963865">
    <property type="protein sequence ID" value="CAH0388005.1"/>
    <property type="molecule type" value="Genomic_DNA"/>
</dbReference>
<name>A0A9P0F405_BEMTA</name>
<reference evidence="1" key="1">
    <citation type="submission" date="2021-12" db="EMBL/GenBank/DDBJ databases">
        <authorList>
            <person name="King R."/>
        </authorList>
    </citation>
    <scope>NUCLEOTIDE SEQUENCE</scope>
</reference>
<evidence type="ECO:0000313" key="2">
    <source>
        <dbReference type="Proteomes" id="UP001152759"/>
    </source>
</evidence>
<accession>A0A9P0F405</accession>
<proteinExistence type="predicted"/>
<keyword evidence="2" id="KW-1185">Reference proteome</keyword>
<evidence type="ECO:0000313" key="1">
    <source>
        <dbReference type="EMBL" id="CAH0388005.1"/>
    </source>
</evidence>
<organism evidence="1 2">
    <name type="scientific">Bemisia tabaci</name>
    <name type="common">Sweetpotato whitefly</name>
    <name type="synonym">Aleurodes tabaci</name>
    <dbReference type="NCBI Taxonomy" id="7038"/>
    <lineage>
        <taxon>Eukaryota</taxon>
        <taxon>Metazoa</taxon>
        <taxon>Ecdysozoa</taxon>
        <taxon>Arthropoda</taxon>
        <taxon>Hexapoda</taxon>
        <taxon>Insecta</taxon>
        <taxon>Pterygota</taxon>
        <taxon>Neoptera</taxon>
        <taxon>Paraneoptera</taxon>
        <taxon>Hemiptera</taxon>
        <taxon>Sternorrhyncha</taxon>
        <taxon>Aleyrodoidea</taxon>
        <taxon>Aleyrodidae</taxon>
        <taxon>Aleyrodinae</taxon>
        <taxon>Bemisia</taxon>
    </lineage>
</organism>
<sequence length="260" mass="29718">MLQSQCEFRFSSFGAISWGVSLQWLQIVLAMQTEQQQLPYPVLQFQAGDIFYVKYFSLHWMVALDDTFYFKMSGNNDYTGEIVISKMATDELDDPNIFGIWPAPQEITPGVKLIGEVGIDLAWRMRGMTLHYDFFRCNCRHYIYYILYGTPTPFGKPWNLFNLPIDPLCPLAEILTKDSKVNRSGFRLKNGLNKRIKLPNNKYGTEIKASSRTMNSPQWLPGYFSGSSDYSGGSGSPNYDIGSPNYYSGSPYYYTANSEK</sequence>
<dbReference type="Proteomes" id="UP001152759">
    <property type="component" value="Chromosome 4"/>
</dbReference>
<protein>
    <submittedName>
        <fullName evidence="1">Uncharacterized protein</fullName>
    </submittedName>
</protein>